<dbReference type="AlphaFoldDB" id="A0A9Q0YHR3"/>
<dbReference type="EMBL" id="JAIZAY010000022">
    <property type="protein sequence ID" value="KAJ8020774.1"/>
    <property type="molecule type" value="Genomic_DNA"/>
</dbReference>
<reference evidence="1" key="1">
    <citation type="submission" date="2021-10" db="EMBL/GenBank/DDBJ databases">
        <title>Tropical sea cucumber genome reveals ecological adaptation and Cuvierian tubules defense mechanism.</title>
        <authorList>
            <person name="Chen T."/>
        </authorList>
    </citation>
    <scope>NUCLEOTIDE SEQUENCE</scope>
    <source>
        <strain evidence="1">Nanhai2018</strain>
        <tissue evidence="1">Muscle</tissue>
    </source>
</reference>
<name>A0A9Q0YHR3_HOLLE</name>
<keyword evidence="2" id="KW-1185">Reference proteome</keyword>
<organism evidence="1 2">
    <name type="scientific">Holothuria leucospilota</name>
    <name type="common">Black long sea cucumber</name>
    <name type="synonym">Mertensiothuria leucospilota</name>
    <dbReference type="NCBI Taxonomy" id="206669"/>
    <lineage>
        <taxon>Eukaryota</taxon>
        <taxon>Metazoa</taxon>
        <taxon>Echinodermata</taxon>
        <taxon>Eleutherozoa</taxon>
        <taxon>Echinozoa</taxon>
        <taxon>Holothuroidea</taxon>
        <taxon>Aspidochirotacea</taxon>
        <taxon>Aspidochirotida</taxon>
        <taxon>Holothuriidae</taxon>
        <taxon>Holothuria</taxon>
    </lineage>
</organism>
<protein>
    <submittedName>
        <fullName evidence="1">Uncharacterized protein</fullName>
    </submittedName>
</protein>
<accession>A0A9Q0YHR3</accession>
<evidence type="ECO:0000313" key="2">
    <source>
        <dbReference type="Proteomes" id="UP001152320"/>
    </source>
</evidence>
<comment type="caution">
    <text evidence="1">The sequence shown here is derived from an EMBL/GenBank/DDBJ whole genome shotgun (WGS) entry which is preliminary data.</text>
</comment>
<gene>
    <name evidence="1" type="ORF">HOLleu_40454</name>
</gene>
<evidence type="ECO:0000313" key="1">
    <source>
        <dbReference type="EMBL" id="KAJ8020774.1"/>
    </source>
</evidence>
<dbReference type="Proteomes" id="UP001152320">
    <property type="component" value="Chromosome 22"/>
</dbReference>
<proteinExistence type="predicted"/>
<sequence>MEHIICSSVMSFATENNIFQAFMLSNRVSAIKDHVKASFLNLSKMSQPTCKMGSKLMSVCSTSQRPLTKLGTPG</sequence>